<reference evidence="1 2" key="1">
    <citation type="submission" date="2020-07" db="EMBL/GenBank/DDBJ databases">
        <title>Sequencing the genomes of 1000 actinobacteria strains.</title>
        <authorList>
            <person name="Klenk H.-P."/>
        </authorList>
    </citation>
    <scope>NUCLEOTIDE SEQUENCE [LARGE SCALE GENOMIC DNA]</scope>
    <source>
        <strain evidence="1 2">DSM 104006</strain>
    </source>
</reference>
<dbReference type="SUPFAM" id="SSF56529">
    <property type="entry name" value="FAH"/>
    <property type="match status" value="1"/>
</dbReference>
<dbReference type="Proteomes" id="UP000549616">
    <property type="component" value="Unassembled WGS sequence"/>
</dbReference>
<dbReference type="RefSeq" id="WP_179775511.1">
    <property type="nucleotide sequence ID" value="NZ_JACCFK010000001.1"/>
</dbReference>
<evidence type="ECO:0000313" key="2">
    <source>
        <dbReference type="Proteomes" id="UP000549616"/>
    </source>
</evidence>
<accession>A0A853BA24</accession>
<dbReference type="InterPro" id="IPR036663">
    <property type="entry name" value="Fumarylacetoacetase_C_sf"/>
</dbReference>
<dbReference type="InterPro" id="IPR050772">
    <property type="entry name" value="Hydratase-Decarb/MhpD_sf"/>
</dbReference>
<dbReference type="GO" id="GO:0005737">
    <property type="term" value="C:cytoplasm"/>
    <property type="evidence" value="ECO:0007669"/>
    <property type="project" value="TreeGrafter"/>
</dbReference>
<dbReference type="GO" id="GO:0008684">
    <property type="term" value="F:2-oxopent-4-enoate hydratase activity"/>
    <property type="evidence" value="ECO:0007669"/>
    <property type="project" value="TreeGrafter"/>
</dbReference>
<organism evidence="1 2">
    <name type="scientific">Amycolatopsis endophytica</name>
    <dbReference type="NCBI Taxonomy" id="860233"/>
    <lineage>
        <taxon>Bacteria</taxon>
        <taxon>Bacillati</taxon>
        <taxon>Actinomycetota</taxon>
        <taxon>Actinomycetes</taxon>
        <taxon>Pseudonocardiales</taxon>
        <taxon>Pseudonocardiaceae</taxon>
        <taxon>Amycolatopsis</taxon>
    </lineage>
</organism>
<dbReference type="Gene3D" id="3.90.850.10">
    <property type="entry name" value="Fumarylacetoacetase-like, C-terminal domain"/>
    <property type="match status" value="1"/>
</dbReference>
<dbReference type="PANTHER" id="PTHR30143:SF0">
    <property type="entry name" value="2-KETO-4-PENTENOATE HYDRATASE"/>
    <property type="match status" value="1"/>
</dbReference>
<keyword evidence="2" id="KW-1185">Reference proteome</keyword>
<dbReference type="AlphaFoldDB" id="A0A853BA24"/>
<evidence type="ECO:0000313" key="1">
    <source>
        <dbReference type="EMBL" id="NYI91645.1"/>
    </source>
</evidence>
<comment type="caution">
    <text evidence="1">The sequence shown here is derived from an EMBL/GenBank/DDBJ whole genome shotgun (WGS) entry which is preliminary data.</text>
</comment>
<gene>
    <name evidence="1" type="ORF">HNR02_004968</name>
</gene>
<dbReference type="EMBL" id="JACCFK010000001">
    <property type="protein sequence ID" value="NYI91645.1"/>
    <property type="molecule type" value="Genomic_DNA"/>
</dbReference>
<protein>
    <submittedName>
        <fullName evidence="1">2-keto-4-pentenoate hydratase</fullName>
    </submittedName>
</protein>
<sequence length="115" mass="11818">MEAEIARILGADLPGPACSVADVRAATAFLAPALEIVDSRIAGWDITVVDTVADNASSGLFVLGDTREALGDVEPADVEMQLHRGTELVSRGTGRDCLGDPLGPVRVSFATAANA</sequence>
<name>A0A853BA24_9PSEU</name>
<dbReference type="PANTHER" id="PTHR30143">
    <property type="entry name" value="ACID HYDRATASE"/>
    <property type="match status" value="1"/>
</dbReference>
<proteinExistence type="predicted"/>